<reference evidence="2 3" key="1">
    <citation type="journal article" date="2016" name="Mol. Biol. Evol.">
        <title>Comparative Genomics of Early-Diverging Mushroom-Forming Fungi Provides Insights into the Origins of Lignocellulose Decay Capabilities.</title>
        <authorList>
            <person name="Nagy L.G."/>
            <person name="Riley R."/>
            <person name="Tritt A."/>
            <person name="Adam C."/>
            <person name="Daum C."/>
            <person name="Floudas D."/>
            <person name="Sun H."/>
            <person name="Yadav J.S."/>
            <person name="Pangilinan J."/>
            <person name="Larsson K.H."/>
            <person name="Matsuura K."/>
            <person name="Barry K."/>
            <person name="Labutti K."/>
            <person name="Kuo R."/>
            <person name="Ohm R.A."/>
            <person name="Bhattacharya S.S."/>
            <person name="Shirouzu T."/>
            <person name="Yoshinaga Y."/>
            <person name="Martin F.M."/>
            <person name="Grigoriev I.V."/>
            <person name="Hibbett D.S."/>
        </authorList>
    </citation>
    <scope>NUCLEOTIDE SEQUENCE [LARGE SCALE GENOMIC DNA]</scope>
    <source>
        <strain evidence="2 3">CBS 109695</strain>
    </source>
</reference>
<evidence type="ECO:0000259" key="1">
    <source>
        <dbReference type="Pfam" id="PF15024"/>
    </source>
</evidence>
<feature type="domain" description="Glycosyltransferase family 18 catalytic" evidence="1">
    <location>
        <begin position="153"/>
        <end position="351"/>
    </location>
</feature>
<name>A0A166UBJ8_9AGAM</name>
<dbReference type="UniPathway" id="UPA00378"/>
<dbReference type="EMBL" id="KV417489">
    <property type="protein sequence ID" value="KZP31529.1"/>
    <property type="molecule type" value="Genomic_DNA"/>
</dbReference>
<evidence type="ECO:0000313" key="3">
    <source>
        <dbReference type="Proteomes" id="UP000076532"/>
    </source>
</evidence>
<dbReference type="Pfam" id="PF15024">
    <property type="entry name" value="Glyco_transf_18"/>
    <property type="match status" value="1"/>
</dbReference>
<protein>
    <recommendedName>
        <fullName evidence="1">Glycosyltransferase family 18 catalytic domain-containing protein</fullName>
    </recommendedName>
</protein>
<gene>
    <name evidence="2" type="ORF">FIBSPDRAFT_724484</name>
</gene>
<accession>A0A166UBJ8</accession>
<dbReference type="AlphaFoldDB" id="A0A166UBJ8"/>
<organism evidence="2 3">
    <name type="scientific">Athelia psychrophila</name>
    <dbReference type="NCBI Taxonomy" id="1759441"/>
    <lineage>
        <taxon>Eukaryota</taxon>
        <taxon>Fungi</taxon>
        <taxon>Dikarya</taxon>
        <taxon>Basidiomycota</taxon>
        <taxon>Agaricomycotina</taxon>
        <taxon>Agaricomycetes</taxon>
        <taxon>Agaricomycetidae</taxon>
        <taxon>Atheliales</taxon>
        <taxon>Atheliaceae</taxon>
        <taxon>Athelia</taxon>
    </lineage>
</organism>
<dbReference type="OrthoDB" id="2113294at2759"/>
<dbReference type="Proteomes" id="UP000076532">
    <property type="component" value="Unassembled WGS sequence"/>
</dbReference>
<proteinExistence type="predicted"/>
<evidence type="ECO:0000313" key="2">
    <source>
        <dbReference type="EMBL" id="KZP31529.1"/>
    </source>
</evidence>
<dbReference type="STRING" id="436010.A0A166UBJ8"/>
<dbReference type="GO" id="GO:0030144">
    <property type="term" value="F:alpha-1,6-mannosylglycoprotein 6-beta-N-acetylglucosaminyltransferase activity"/>
    <property type="evidence" value="ECO:0007669"/>
    <property type="project" value="InterPro"/>
</dbReference>
<dbReference type="InterPro" id="IPR026116">
    <property type="entry name" value="GT18_cat"/>
</dbReference>
<sequence>MFPANTRINEQESKTPWIAENNKKLRALFECLENRNCGENQAKVIILGSYHFSNALVGGTGAEDSWARSITQGLQHRGFTYLITAHYQRAIQLYQTVPDLVRAVFLQPEEVQECFDDKEFCVLSDGNPDGIPIWKIFALHWWADVRHPLGPLWQLQPEDYSMEHSPKSTYIGYSVEKLCRLRRFTPAVERNKQAFIMAKWIGDFAPGPDTAWSVDYYETASSELGIQFVAGANHRNEDAAVELPASIVNLGQMAQIDFQHHIGFSQVLIGAGRPPGSPTPYEALCLGVPFINPILEWDHENPSDKSKWKTQHSSLALLAPPYVYNVRRDDRDGFVKAIKDAVENPIPSYILPRMRIYSVALRLDNLMHSNWQRGAAVVLERRKNGEEQGPVCRPVSLT</sequence>
<keyword evidence="3" id="KW-1185">Reference proteome</keyword>